<reference evidence="6" key="1">
    <citation type="journal article" date="2019" name="Int. J. Syst. Evol. Microbiol.">
        <title>The Global Catalogue of Microorganisms (GCM) 10K type strain sequencing project: providing services to taxonomists for standard genome sequencing and annotation.</title>
        <authorList>
            <consortium name="The Broad Institute Genomics Platform"/>
            <consortium name="The Broad Institute Genome Sequencing Center for Infectious Disease"/>
            <person name="Wu L."/>
            <person name="Ma J."/>
        </authorList>
    </citation>
    <scope>NUCLEOTIDE SEQUENCE [LARGE SCALE GENOMIC DNA]</scope>
    <source>
        <strain evidence="6">JCM 18720</strain>
    </source>
</reference>
<dbReference type="SUPFAM" id="SSF52096">
    <property type="entry name" value="ClpP/crotonase"/>
    <property type="match status" value="1"/>
</dbReference>
<dbReference type="EC" id="3.1.2.4" evidence="2"/>
<evidence type="ECO:0000256" key="2">
    <source>
        <dbReference type="ARBA" id="ARBA00011915"/>
    </source>
</evidence>
<keyword evidence="6" id="KW-1185">Reference proteome</keyword>
<dbReference type="PANTHER" id="PTHR43176:SF3">
    <property type="entry name" value="3-HYDROXYISOBUTYRYL-COA HYDROLASE, MITOCHONDRIAL"/>
    <property type="match status" value="1"/>
</dbReference>
<dbReference type="CDD" id="cd06558">
    <property type="entry name" value="crotonase-like"/>
    <property type="match status" value="1"/>
</dbReference>
<protein>
    <recommendedName>
        <fullName evidence="2">3-hydroxyisobutyryl-CoA hydrolase</fullName>
        <ecNumber evidence="2">3.1.2.4</ecNumber>
    </recommendedName>
</protein>
<keyword evidence="3" id="KW-0378">Hydrolase</keyword>
<comment type="caution">
    <text evidence="5">The sequence shown here is derived from an EMBL/GenBank/DDBJ whole genome shotgun (WGS) entry which is preliminary data.</text>
</comment>
<evidence type="ECO:0000256" key="3">
    <source>
        <dbReference type="ARBA" id="ARBA00022801"/>
    </source>
</evidence>
<organism evidence="5 6">
    <name type="scientific">Ferrimonas gelatinilytica</name>
    <dbReference type="NCBI Taxonomy" id="1255257"/>
    <lineage>
        <taxon>Bacteria</taxon>
        <taxon>Pseudomonadati</taxon>
        <taxon>Pseudomonadota</taxon>
        <taxon>Gammaproteobacteria</taxon>
        <taxon>Alteromonadales</taxon>
        <taxon>Ferrimonadaceae</taxon>
        <taxon>Ferrimonas</taxon>
    </lineage>
</organism>
<evidence type="ECO:0000256" key="1">
    <source>
        <dbReference type="ARBA" id="ARBA00001709"/>
    </source>
</evidence>
<dbReference type="NCBIfam" id="NF004127">
    <property type="entry name" value="PRK05617.1"/>
    <property type="match status" value="1"/>
</dbReference>
<dbReference type="RefSeq" id="WP_345317670.1">
    <property type="nucleotide sequence ID" value="NZ_BAABLF010000028.1"/>
</dbReference>
<dbReference type="Pfam" id="PF16113">
    <property type="entry name" value="ECH_2"/>
    <property type="match status" value="1"/>
</dbReference>
<evidence type="ECO:0000313" key="5">
    <source>
        <dbReference type="EMBL" id="GAA5194203.1"/>
    </source>
</evidence>
<feature type="domain" description="Enoyl-CoA hydratase/isomerase" evidence="4">
    <location>
        <begin position="18"/>
        <end position="356"/>
    </location>
</feature>
<dbReference type="PANTHER" id="PTHR43176">
    <property type="entry name" value="3-HYDROXYISOBUTYRYL-COA HYDROLASE-RELATED"/>
    <property type="match status" value="1"/>
</dbReference>
<dbReference type="InterPro" id="IPR032259">
    <property type="entry name" value="HIBYL-CoA-H"/>
</dbReference>
<dbReference type="EMBL" id="BAABLF010000028">
    <property type="protein sequence ID" value="GAA5194203.1"/>
    <property type="molecule type" value="Genomic_DNA"/>
</dbReference>
<sequence length="375" mass="41474">MNEPVLYRTLATESGHQIGVATLNQAASLNALSLAMVDSLSAQLAAWAKDDNIVCVWLEGEGDRAFCAGGDIRAIYEAAKARPRELTEAVTDFFTREYRLDHQIHRFPKPIVLWGSGIVMGGGLGLMAGASHRLVTETSRIAMPEITIGLFPDVGGTWFLNRMPGHCGRFLALTAYNMNGSDARYVGLADHCVSSERRSALLDALTTLGWHNDSTSNQDLLSSYLRGVEEQDMAIMPPSTLHDHQGEIDDLMAGDTLIEVAEKLRNLESELKWLNRARDSFLAGSPITAHLIWYQLNACEGLTLEQVFQQELVWAVRLAQQGDFVEGVRALLIDKDRNPQWRFTELGEVDQAVMAEIHRSPFSTHPLATLSEEGQ</sequence>
<name>A0ABP9SCK5_9GAMM</name>
<proteinExistence type="predicted"/>
<evidence type="ECO:0000259" key="4">
    <source>
        <dbReference type="Pfam" id="PF16113"/>
    </source>
</evidence>
<comment type="catalytic activity">
    <reaction evidence="1">
        <text>3-hydroxy-2-methylpropanoyl-CoA + H2O = 3-hydroxy-2-methylpropanoate + CoA + H(+)</text>
        <dbReference type="Rhea" id="RHEA:20888"/>
        <dbReference type="ChEBI" id="CHEBI:11805"/>
        <dbReference type="ChEBI" id="CHEBI:15377"/>
        <dbReference type="ChEBI" id="CHEBI:15378"/>
        <dbReference type="ChEBI" id="CHEBI:57287"/>
        <dbReference type="ChEBI" id="CHEBI:57340"/>
        <dbReference type="EC" id="3.1.2.4"/>
    </reaction>
</comment>
<dbReference type="InterPro" id="IPR029045">
    <property type="entry name" value="ClpP/crotonase-like_dom_sf"/>
</dbReference>
<dbReference type="InterPro" id="IPR045004">
    <property type="entry name" value="ECH_dom"/>
</dbReference>
<evidence type="ECO:0000313" key="6">
    <source>
        <dbReference type="Proteomes" id="UP001501600"/>
    </source>
</evidence>
<gene>
    <name evidence="5" type="ORF">GCM10025772_26720</name>
</gene>
<accession>A0ABP9SCK5</accession>
<dbReference type="Proteomes" id="UP001501600">
    <property type="component" value="Unassembled WGS sequence"/>
</dbReference>
<dbReference type="Gene3D" id="3.90.226.10">
    <property type="entry name" value="2-enoyl-CoA Hydratase, Chain A, domain 1"/>
    <property type="match status" value="1"/>
</dbReference>